<organism evidence="9 10">
    <name type="scientific">Actinocatenispora sera</name>
    <dbReference type="NCBI Taxonomy" id="390989"/>
    <lineage>
        <taxon>Bacteria</taxon>
        <taxon>Bacillati</taxon>
        <taxon>Actinomycetota</taxon>
        <taxon>Actinomycetes</taxon>
        <taxon>Micromonosporales</taxon>
        <taxon>Micromonosporaceae</taxon>
        <taxon>Actinocatenispora</taxon>
    </lineage>
</organism>
<evidence type="ECO:0000313" key="9">
    <source>
        <dbReference type="EMBL" id="BCJ30582.1"/>
    </source>
</evidence>
<dbReference type="Pfam" id="PF02618">
    <property type="entry name" value="YceG"/>
    <property type="match status" value="1"/>
</dbReference>
<keyword evidence="3 7" id="KW-1133">Transmembrane helix</keyword>
<dbReference type="PANTHER" id="PTHR30518:SF2">
    <property type="entry name" value="ENDOLYTIC MUREIN TRANSGLYCOSYLASE"/>
    <property type="match status" value="1"/>
</dbReference>
<comment type="function">
    <text evidence="7">Functions as a peptidoglycan terminase that cleaves nascent peptidoglycan strands endolytically to terminate their elongation.</text>
</comment>
<protein>
    <recommendedName>
        <fullName evidence="7">Endolytic murein transglycosylase</fullName>
        <ecNumber evidence="7">4.2.2.29</ecNumber>
    </recommendedName>
    <alternativeName>
        <fullName evidence="7">Peptidoglycan lytic transglycosylase</fullName>
    </alternativeName>
    <alternativeName>
        <fullName evidence="7">Peptidoglycan polymerization terminase</fullName>
    </alternativeName>
</protein>
<evidence type="ECO:0000256" key="4">
    <source>
        <dbReference type="ARBA" id="ARBA00023136"/>
    </source>
</evidence>
<keyword evidence="6 7" id="KW-0961">Cell wall biogenesis/degradation</keyword>
<dbReference type="Gene3D" id="3.30.1490.480">
    <property type="entry name" value="Endolytic murein transglycosylase"/>
    <property type="match status" value="1"/>
</dbReference>
<dbReference type="RefSeq" id="WP_030447338.1">
    <property type="nucleotide sequence ID" value="NZ_AP023354.1"/>
</dbReference>
<name>A0A810L7I3_9ACTN</name>
<evidence type="ECO:0000313" key="10">
    <source>
        <dbReference type="Proteomes" id="UP000680750"/>
    </source>
</evidence>
<dbReference type="KEGG" id="aser:Asera_46900"/>
<keyword evidence="10" id="KW-1185">Reference proteome</keyword>
<feature type="transmembrane region" description="Helical" evidence="7">
    <location>
        <begin position="33"/>
        <end position="54"/>
    </location>
</feature>
<feature type="compositionally biased region" description="Basic and acidic residues" evidence="8">
    <location>
        <begin position="377"/>
        <end position="390"/>
    </location>
</feature>
<feature type="region of interest" description="Disordered" evidence="8">
    <location>
        <begin position="320"/>
        <end position="340"/>
    </location>
</feature>
<dbReference type="AlphaFoldDB" id="A0A810L7I3"/>
<dbReference type="InterPro" id="IPR003770">
    <property type="entry name" value="MLTG-like"/>
</dbReference>
<keyword evidence="5 7" id="KW-0456">Lyase</keyword>
<comment type="subcellular location">
    <subcellularLocation>
        <location evidence="7">Cell membrane</location>
        <topology evidence="7">Single-pass membrane protein</topology>
    </subcellularLocation>
</comment>
<keyword evidence="4 7" id="KW-0472">Membrane</keyword>
<evidence type="ECO:0000256" key="6">
    <source>
        <dbReference type="ARBA" id="ARBA00023316"/>
    </source>
</evidence>
<comment type="similarity">
    <text evidence="7">Belongs to the transglycosylase MltG family.</text>
</comment>
<dbReference type="GO" id="GO:0071555">
    <property type="term" value="P:cell wall organization"/>
    <property type="evidence" value="ECO:0007669"/>
    <property type="project" value="UniProtKB-KW"/>
</dbReference>
<dbReference type="GO" id="GO:0009252">
    <property type="term" value="P:peptidoglycan biosynthetic process"/>
    <property type="evidence" value="ECO:0007669"/>
    <property type="project" value="UniProtKB-UniRule"/>
</dbReference>
<dbReference type="EC" id="4.2.2.29" evidence="7"/>
<proteinExistence type="inferred from homology"/>
<evidence type="ECO:0000256" key="7">
    <source>
        <dbReference type="HAMAP-Rule" id="MF_02065"/>
    </source>
</evidence>
<keyword evidence="2 7" id="KW-0812">Transmembrane</keyword>
<dbReference type="GO" id="GO:0008932">
    <property type="term" value="F:lytic endotransglycosylase activity"/>
    <property type="evidence" value="ECO:0007669"/>
    <property type="project" value="UniProtKB-UniRule"/>
</dbReference>
<dbReference type="OrthoDB" id="9814591at2"/>
<dbReference type="EMBL" id="AP023354">
    <property type="protein sequence ID" value="BCJ30582.1"/>
    <property type="molecule type" value="Genomic_DNA"/>
</dbReference>
<reference evidence="9" key="1">
    <citation type="submission" date="2020-08" db="EMBL/GenBank/DDBJ databases">
        <title>Whole genome shotgun sequence of Actinocatenispora sera NBRC 101916.</title>
        <authorList>
            <person name="Komaki H."/>
            <person name="Tamura T."/>
        </authorList>
    </citation>
    <scope>NUCLEOTIDE SEQUENCE</scope>
    <source>
        <strain evidence="9">NBRC 101916</strain>
    </source>
</reference>
<dbReference type="NCBIfam" id="TIGR00247">
    <property type="entry name" value="endolytic transglycosylase MltG"/>
    <property type="match status" value="1"/>
</dbReference>
<evidence type="ECO:0000256" key="8">
    <source>
        <dbReference type="SAM" id="MobiDB-lite"/>
    </source>
</evidence>
<comment type="catalytic activity">
    <reaction evidence="7">
        <text>a peptidoglycan chain = a peptidoglycan chain with N-acetyl-1,6-anhydromuramyl-[peptide] at the reducing end + a peptidoglycan chain with N-acetylglucosamine at the non-reducing end.</text>
        <dbReference type="EC" id="4.2.2.29"/>
    </reaction>
</comment>
<dbReference type="GO" id="GO:0005886">
    <property type="term" value="C:plasma membrane"/>
    <property type="evidence" value="ECO:0007669"/>
    <property type="project" value="UniProtKB-SubCell"/>
</dbReference>
<keyword evidence="1 7" id="KW-1003">Cell membrane</keyword>
<feature type="region of interest" description="Disordered" evidence="8">
    <location>
        <begin position="369"/>
        <end position="390"/>
    </location>
</feature>
<evidence type="ECO:0000256" key="3">
    <source>
        <dbReference type="ARBA" id="ARBA00022989"/>
    </source>
</evidence>
<dbReference type="Proteomes" id="UP000680750">
    <property type="component" value="Chromosome"/>
</dbReference>
<gene>
    <name evidence="7" type="primary">mltG</name>
    <name evidence="9" type="ORF">Asera_46900</name>
</gene>
<evidence type="ECO:0000256" key="1">
    <source>
        <dbReference type="ARBA" id="ARBA00022475"/>
    </source>
</evidence>
<evidence type="ECO:0000256" key="2">
    <source>
        <dbReference type="ARBA" id="ARBA00022692"/>
    </source>
</evidence>
<evidence type="ECO:0000256" key="5">
    <source>
        <dbReference type="ARBA" id="ARBA00023239"/>
    </source>
</evidence>
<sequence length="390" mass="41966">MLDGLDLGYDDDGDAAMRPGRHRRRKSGRGKSLFALVLVVVLLGVLGGGGYLGYHALRGFLVAPDYSGSGHGSVQVQIKTGDGLSDMANALYNKDVVKSAKAFVDASNKNPNATAIQPGWYKLHKQMKASLAVTALLDLKNRIATKVTIPEGLTMNATLSRLSKGLKLPLSDFQKAAKDPAALGIDKGWFDRDDHKQAAKSAEGFLYPDTYLFDPGTSAKDALSEMVSHFMKAAADSGLDKPKGIAPYEALIVASLAQAEAINADMPKVTRVVYNRLGDTDQPWLQKLQFDSTTNYWLDLKGKGAKDSSQLTYAELHDKNNPYSTHTHAGLPPGPIDNPGATAMKAAAHPADGKWLYFVRIDKSGKSAFADNYDQQKANEEKARENGAAG</sequence>
<dbReference type="HAMAP" id="MF_02065">
    <property type="entry name" value="MltG"/>
    <property type="match status" value="1"/>
</dbReference>
<accession>A0A810L7I3</accession>
<dbReference type="PANTHER" id="PTHR30518">
    <property type="entry name" value="ENDOLYTIC MUREIN TRANSGLYCOSYLASE"/>
    <property type="match status" value="1"/>
</dbReference>
<feature type="site" description="Important for catalytic activity" evidence="7">
    <location>
        <position position="260"/>
    </location>
</feature>